<evidence type="ECO:0000313" key="1">
    <source>
        <dbReference type="EMBL" id="CAB5379750.1"/>
    </source>
</evidence>
<organism evidence="1 2">
    <name type="scientific">Rhizophagus irregularis</name>
    <dbReference type="NCBI Taxonomy" id="588596"/>
    <lineage>
        <taxon>Eukaryota</taxon>
        <taxon>Fungi</taxon>
        <taxon>Fungi incertae sedis</taxon>
        <taxon>Mucoromycota</taxon>
        <taxon>Glomeromycotina</taxon>
        <taxon>Glomeromycetes</taxon>
        <taxon>Glomerales</taxon>
        <taxon>Glomeraceae</taxon>
        <taxon>Rhizophagus</taxon>
    </lineage>
</organism>
<gene>
    <name evidence="1" type="ORF">CHRIB12_LOCUS16771</name>
</gene>
<comment type="caution">
    <text evidence="1">The sequence shown here is derived from an EMBL/GenBank/DDBJ whole genome shotgun (WGS) entry which is preliminary data.</text>
</comment>
<evidence type="ECO:0000313" key="2">
    <source>
        <dbReference type="Proteomes" id="UP000684084"/>
    </source>
</evidence>
<dbReference type="EMBL" id="CAGKOT010000041">
    <property type="protein sequence ID" value="CAB5379750.1"/>
    <property type="molecule type" value="Genomic_DNA"/>
</dbReference>
<dbReference type="Proteomes" id="UP000684084">
    <property type="component" value="Unassembled WGS sequence"/>
</dbReference>
<proteinExistence type="predicted"/>
<reference evidence="1" key="1">
    <citation type="submission" date="2020-05" db="EMBL/GenBank/DDBJ databases">
        <authorList>
            <person name="Rincon C."/>
            <person name="Sanders R I."/>
            <person name="Robbins C."/>
            <person name="Chaturvedi A."/>
        </authorList>
    </citation>
    <scope>NUCLEOTIDE SEQUENCE</scope>
    <source>
        <strain evidence="1">CHB12</strain>
    </source>
</reference>
<sequence>MLITKIFTAEVESTQHVESINEVLKKHVDYGTLLKKLVIAIECELEKEALYTRIKDYYGSNPSVRLPSTYNSVFKEIDNVLKVNLALISLSLQRVQMKQVLLYQGMMISINQISLLRTIRIS</sequence>
<accession>A0A916EDQ1</accession>
<protein>
    <submittedName>
        <fullName evidence="1">Uncharacterized protein</fullName>
    </submittedName>
</protein>
<dbReference type="AlphaFoldDB" id="A0A916EDQ1"/>
<dbReference type="OrthoDB" id="2374622at2759"/>
<name>A0A916EDQ1_9GLOM</name>